<dbReference type="InterPro" id="IPR040690">
    <property type="entry name" value="FtsX_ECD"/>
</dbReference>
<gene>
    <name evidence="4" type="ORF">ACFQSB_09260</name>
</gene>
<dbReference type="Gene3D" id="3.30.70.3040">
    <property type="match status" value="2"/>
</dbReference>
<reference evidence="5" key="1">
    <citation type="journal article" date="2019" name="Int. J. Syst. Evol. Microbiol.">
        <title>The Global Catalogue of Microorganisms (GCM) 10K type strain sequencing project: providing services to taxonomists for standard genome sequencing and annotation.</title>
        <authorList>
            <consortium name="The Broad Institute Genomics Platform"/>
            <consortium name="The Broad Institute Genome Sequencing Center for Infectious Disease"/>
            <person name="Wu L."/>
            <person name="Ma J."/>
        </authorList>
    </citation>
    <scope>NUCLEOTIDE SEQUENCE [LARGE SCALE GENOMIC DNA]</scope>
    <source>
        <strain evidence="5">CECT 7649</strain>
    </source>
</reference>
<comment type="caution">
    <text evidence="4">The sequence shown here is derived from an EMBL/GenBank/DDBJ whole genome shotgun (WGS) entry which is preliminary data.</text>
</comment>
<dbReference type="Pfam" id="PF18075">
    <property type="entry name" value="FtsX_ECD"/>
    <property type="match status" value="1"/>
</dbReference>
<dbReference type="Proteomes" id="UP001596496">
    <property type="component" value="Unassembled WGS sequence"/>
</dbReference>
<evidence type="ECO:0000256" key="1">
    <source>
        <dbReference type="SAM" id="MobiDB-lite"/>
    </source>
</evidence>
<feature type="domain" description="FtsX extracellular" evidence="3">
    <location>
        <begin position="201"/>
        <end position="304"/>
    </location>
</feature>
<keyword evidence="2" id="KW-0812">Transmembrane</keyword>
<feature type="region of interest" description="Disordered" evidence="1">
    <location>
        <begin position="1"/>
        <end position="22"/>
    </location>
</feature>
<organism evidence="4 5">
    <name type="scientific">Sphaerisporangium rhizosphaerae</name>
    <dbReference type="NCBI Taxonomy" id="2269375"/>
    <lineage>
        <taxon>Bacteria</taxon>
        <taxon>Bacillati</taxon>
        <taxon>Actinomycetota</taxon>
        <taxon>Actinomycetes</taxon>
        <taxon>Streptosporangiales</taxon>
        <taxon>Streptosporangiaceae</taxon>
        <taxon>Sphaerisporangium</taxon>
    </lineage>
</organism>
<name>A0ABW2P3K8_9ACTN</name>
<feature type="transmembrane region" description="Helical" evidence="2">
    <location>
        <begin position="43"/>
        <end position="65"/>
    </location>
</feature>
<evidence type="ECO:0000256" key="2">
    <source>
        <dbReference type="SAM" id="Phobius"/>
    </source>
</evidence>
<protein>
    <submittedName>
        <fullName evidence="4">Permease-like cell division protein FtsX</fullName>
    </submittedName>
</protein>
<evidence type="ECO:0000313" key="4">
    <source>
        <dbReference type="EMBL" id="MFC7382388.1"/>
    </source>
</evidence>
<keyword evidence="2" id="KW-0472">Membrane</keyword>
<proteinExistence type="predicted"/>
<accession>A0ABW2P3K8</accession>
<keyword evidence="2" id="KW-1133">Transmembrane helix</keyword>
<evidence type="ECO:0000259" key="3">
    <source>
        <dbReference type="Pfam" id="PF18075"/>
    </source>
</evidence>
<dbReference type="RefSeq" id="WP_380825614.1">
    <property type="nucleotide sequence ID" value="NZ_JBHTCG010000005.1"/>
</dbReference>
<evidence type="ECO:0000313" key="5">
    <source>
        <dbReference type="Proteomes" id="UP001596496"/>
    </source>
</evidence>
<sequence>MNWRVEPPEAGEELSFGDDPGRESRLSAWESVGRTWVSAHRKLLAAVAAFVVLLGALGAGGRHLYQESRKPLPPPDVALPVQDRFVVVLCGAGITQCQDGGAEAAKDVGRIEADLVAIPEVARVRFRSGEAEFERVKKEGGYRQPDGSMMPITRDMFADGFEGVLRSPDLFAQVAARGRLVTGVADVWRTPTEYWTGKANVTVILCGTGAAKECAPLDYESPTERQRQAIVDRIREVDGVEQVYFEDRRHALRLQKHYYPEDRSFDPPLLLVNMQESFRVKIAGPDASQRLRQALKNVPGVEDVR</sequence>
<keyword evidence="5" id="KW-1185">Reference proteome</keyword>
<dbReference type="EMBL" id="JBHTCG010000005">
    <property type="protein sequence ID" value="MFC7382388.1"/>
    <property type="molecule type" value="Genomic_DNA"/>
</dbReference>